<keyword evidence="4" id="KW-1185">Reference proteome</keyword>
<organism evidence="3 4">
    <name type="scientific">Marinobacter antarcticus</name>
    <dbReference type="NCBI Taxonomy" id="564117"/>
    <lineage>
        <taxon>Bacteria</taxon>
        <taxon>Pseudomonadati</taxon>
        <taxon>Pseudomonadota</taxon>
        <taxon>Gammaproteobacteria</taxon>
        <taxon>Pseudomonadales</taxon>
        <taxon>Marinobacteraceae</taxon>
        <taxon>Marinobacter</taxon>
    </lineage>
</organism>
<protein>
    <recommendedName>
        <fullName evidence="5">Late embryogenesis abundant protein</fullName>
    </recommendedName>
</protein>
<evidence type="ECO:0000256" key="2">
    <source>
        <dbReference type="SAM" id="SignalP"/>
    </source>
</evidence>
<keyword evidence="2" id="KW-0732">Signal</keyword>
<dbReference type="Proteomes" id="UP000184497">
    <property type="component" value="Unassembled WGS sequence"/>
</dbReference>
<evidence type="ECO:0000313" key="3">
    <source>
        <dbReference type="EMBL" id="SHK32601.1"/>
    </source>
</evidence>
<evidence type="ECO:0000313" key="4">
    <source>
        <dbReference type="Proteomes" id="UP000184497"/>
    </source>
</evidence>
<dbReference type="STRING" id="564117.SAMN05216369_1547"/>
<feature type="region of interest" description="Disordered" evidence="1">
    <location>
        <begin position="45"/>
        <end position="97"/>
    </location>
</feature>
<feature type="compositionally biased region" description="Acidic residues" evidence="1">
    <location>
        <begin position="80"/>
        <end position="97"/>
    </location>
</feature>
<dbReference type="OrthoDB" id="6372219at2"/>
<gene>
    <name evidence="3" type="ORF">SAMN05216369_1547</name>
</gene>
<dbReference type="Gene3D" id="1.10.287.700">
    <property type="entry name" value="Helix hairpin bin"/>
    <property type="match status" value="1"/>
</dbReference>
<proteinExistence type="predicted"/>
<accession>A0A1M6RJD0</accession>
<reference evidence="4" key="1">
    <citation type="submission" date="2016-11" db="EMBL/GenBank/DDBJ databases">
        <authorList>
            <person name="Varghese N."/>
            <person name="Submissions S."/>
        </authorList>
    </citation>
    <scope>NUCLEOTIDE SEQUENCE [LARGE SCALE GENOMIC DNA]</scope>
    <source>
        <strain evidence="4">CGMCC 1.10835</strain>
    </source>
</reference>
<dbReference type="EMBL" id="FRAQ01000001">
    <property type="protein sequence ID" value="SHK32601.1"/>
    <property type="molecule type" value="Genomic_DNA"/>
</dbReference>
<feature type="chain" id="PRO_5011957699" description="Late embryogenesis abundant protein" evidence="2">
    <location>
        <begin position="22"/>
        <end position="97"/>
    </location>
</feature>
<name>A0A1M6RJD0_9GAMM</name>
<dbReference type="AlphaFoldDB" id="A0A1M6RJD0"/>
<evidence type="ECO:0000256" key="1">
    <source>
        <dbReference type="SAM" id="MobiDB-lite"/>
    </source>
</evidence>
<dbReference type="RefSeq" id="WP_072796575.1">
    <property type="nucleotide sequence ID" value="NZ_FRAQ01000001.1"/>
</dbReference>
<feature type="signal peptide" evidence="2">
    <location>
        <begin position="1"/>
        <end position="21"/>
    </location>
</feature>
<feature type="compositionally biased region" description="Basic and acidic residues" evidence="1">
    <location>
        <begin position="65"/>
        <end position="79"/>
    </location>
</feature>
<dbReference type="PROSITE" id="PS51257">
    <property type="entry name" value="PROKAR_LIPOPROTEIN"/>
    <property type="match status" value="1"/>
</dbReference>
<sequence>MNKFTLSALLMFLTLGLAACSSEDNEGADFDKAADNAKEIVDDAGNSVEETYEEATGQDEGVIGEMKEGVENAGEKMGEAADDAGDAVEEGYDEVTK</sequence>
<evidence type="ECO:0008006" key="5">
    <source>
        <dbReference type="Google" id="ProtNLM"/>
    </source>
</evidence>